<protein>
    <submittedName>
        <fullName evidence="1">Uncharacterized protein</fullName>
    </submittedName>
</protein>
<dbReference type="AlphaFoldDB" id="A0A0F9PVV7"/>
<reference evidence="1" key="1">
    <citation type="journal article" date="2015" name="Nature">
        <title>Complex archaea that bridge the gap between prokaryotes and eukaryotes.</title>
        <authorList>
            <person name="Spang A."/>
            <person name="Saw J.H."/>
            <person name="Jorgensen S.L."/>
            <person name="Zaremba-Niedzwiedzka K."/>
            <person name="Martijn J."/>
            <person name="Lind A.E."/>
            <person name="van Eijk R."/>
            <person name="Schleper C."/>
            <person name="Guy L."/>
            <person name="Ettema T.J."/>
        </authorList>
    </citation>
    <scope>NUCLEOTIDE SEQUENCE</scope>
</reference>
<accession>A0A0F9PVV7</accession>
<evidence type="ECO:0000313" key="1">
    <source>
        <dbReference type="EMBL" id="KKN28852.1"/>
    </source>
</evidence>
<gene>
    <name evidence="1" type="ORF">LCGC14_0849920</name>
</gene>
<organism evidence="1">
    <name type="scientific">marine sediment metagenome</name>
    <dbReference type="NCBI Taxonomy" id="412755"/>
    <lineage>
        <taxon>unclassified sequences</taxon>
        <taxon>metagenomes</taxon>
        <taxon>ecological metagenomes</taxon>
    </lineage>
</organism>
<proteinExistence type="predicted"/>
<comment type="caution">
    <text evidence="1">The sequence shown here is derived from an EMBL/GenBank/DDBJ whole genome shotgun (WGS) entry which is preliminary data.</text>
</comment>
<sequence>MTAAHKELMLRYIKQCSGRVEFNGDCDICWVERPNVNLTLESYIDDGEGGITTMLPNLCLAHAMELDVVW</sequence>
<name>A0A0F9PVV7_9ZZZZ</name>
<dbReference type="EMBL" id="LAZR01002529">
    <property type="protein sequence ID" value="KKN28852.1"/>
    <property type="molecule type" value="Genomic_DNA"/>
</dbReference>